<dbReference type="InterPro" id="IPR016194">
    <property type="entry name" value="SPOC-like_C_dom_sf"/>
</dbReference>
<dbReference type="NCBIfam" id="TIGR02772">
    <property type="entry name" value="Ku_bact"/>
    <property type="match status" value="1"/>
</dbReference>
<evidence type="ECO:0000259" key="5">
    <source>
        <dbReference type="SMART" id="SM00559"/>
    </source>
</evidence>
<evidence type="ECO:0000256" key="3">
    <source>
        <dbReference type="HAMAP-Rule" id="MF_01875"/>
    </source>
</evidence>
<accession>A0ABQ6IKI0</accession>
<keyword evidence="2 3" id="KW-0233">DNA recombination</keyword>
<dbReference type="HAMAP" id="MF_01875">
    <property type="entry name" value="Prokaryotic_Ku"/>
    <property type="match status" value="1"/>
</dbReference>
<evidence type="ECO:0000313" key="6">
    <source>
        <dbReference type="EMBL" id="GMA38375.1"/>
    </source>
</evidence>
<dbReference type="PIRSF" id="PIRSF006493">
    <property type="entry name" value="Prok_Ku"/>
    <property type="match status" value="1"/>
</dbReference>
<dbReference type="InterPro" id="IPR009187">
    <property type="entry name" value="Prok_Ku"/>
</dbReference>
<dbReference type="SUPFAM" id="SSF100939">
    <property type="entry name" value="SPOC domain-like"/>
    <property type="match status" value="1"/>
</dbReference>
<feature type="region of interest" description="Disordered" evidence="4">
    <location>
        <begin position="253"/>
        <end position="340"/>
    </location>
</feature>
<comment type="function">
    <text evidence="3">With LigD forms a non-homologous end joining (NHEJ) DNA repair enzyme, which repairs dsDNA breaks with reduced fidelity. Binds linear dsDNA with 5'- and 3'- overhangs but not closed circular dsDNA nor ssDNA. Recruits and stimulates the ligase activity of LigD.</text>
</comment>
<dbReference type="Proteomes" id="UP001157126">
    <property type="component" value="Unassembled WGS sequence"/>
</dbReference>
<comment type="similarity">
    <text evidence="3">Belongs to the prokaryotic Ku family.</text>
</comment>
<evidence type="ECO:0000256" key="1">
    <source>
        <dbReference type="ARBA" id="ARBA00023125"/>
    </source>
</evidence>
<comment type="subunit">
    <text evidence="3">Homodimer. Interacts with LigD.</text>
</comment>
<keyword evidence="3" id="KW-0234">DNA repair</keyword>
<evidence type="ECO:0000256" key="4">
    <source>
        <dbReference type="SAM" id="MobiDB-lite"/>
    </source>
</evidence>
<sequence>MRAIWKGAVSFGLVTVPVRLYSATENHDIQFRQVRASDGSRIRYKRVAEADGEEVPYAEITKGYETSDGQMVVLTADELAALPSRSSKEISVEKFVPAEQIDPMLLDKSYYLEPDAAGAKAYSLLREALRDSDRVAVATLAVRTRMTMAVLRVHEEVIVCQTMLWPDEIRAADFGVLEDVPEPSKKEVQMAHLLVESLADDFEPNEFEDDYAKAVEELVARKIEGQEVVAAPEAEEEAGQVVDLLAALQKSVERAKGGRKGGGSAATKEAGEQQDSGEAQEDEDSSSTTRTAKRSTGKKTAAKTPAKKSAAKKSTAKKTTAKKAKSSDSSEADDETLKAG</sequence>
<proteinExistence type="inferred from homology"/>
<dbReference type="PANTHER" id="PTHR41251">
    <property type="entry name" value="NON-HOMOLOGOUS END JOINING PROTEIN KU"/>
    <property type="match status" value="1"/>
</dbReference>
<dbReference type="CDD" id="cd00789">
    <property type="entry name" value="KU_like"/>
    <property type="match status" value="1"/>
</dbReference>
<feature type="compositionally biased region" description="Basic residues" evidence="4">
    <location>
        <begin position="291"/>
        <end position="324"/>
    </location>
</feature>
<keyword evidence="1 3" id="KW-0238">DNA-binding</keyword>
<evidence type="ECO:0000313" key="7">
    <source>
        <dbReference type="Proteomes" id="UP001157126"/>
    </source>
</evidence>
<dbReference type="InterPro" id="IPR006164">
    <property type="entry name" value="DNA_bd_Ku70/Ku80"/>
</dbReference>
<protein>
    <recommendedName>
        <fullName evidence="3">Non-homologous end joining protein Ku</fullName>
    </recommendedName>
</protein>
<name>A0ABQ6IKI0_9MICO</name>
<dbReference type="Gene3D" id="2.40.290.10">
    <property type="match status" value="1"/>
</dbReference>
<feature type="domain" description="Ku" evidence="5">
    <location>
        <begin position="52"/>
        <end position="180"/>
    </location>
</feature>
<keyword evidence="3" id="KW-0227">DNA damage</keyword>
<reference evidence="7" key="1">
    <citation type="journal article" date="2019" name="Int. J. Syst. Evol. Microbiol.">
        <title>The Global Catalogue of Microorganisms (GCM) 10K type strain sequencing project: providing services to taxonomists for standard genome sequencing and annotation.</title>
        <authorList>
            <consortium name="The Broad Institute Genomics Platform"/>
            <consortium name="The Broad Institute Genome Sequencing Center for Infectious Disease"/>
            <person name="Wu L."/>
            <person name="Ma J."/>
        </authorList>
    </citation>
    <scope>NUCLEOTIDE SEQUENCE [LARGE SCALE GENOMIC DNA]</scope>
    <source>
        <strain evidence="7">NBRC 113072</strain>
    </source>
</reference>
<keyword evidence="7" id="KW-1185">Reference proteome</keyword>
<dbReference type="RefSeq" id="WP_284302445.1">
    <property type="nucleotide sequence ID" value="NZ_BSUO01000001.1"/>
</dbReference>
<organism evidence="6 7">
    <name type="scientific">Mobilicoccus caccae</name>
    <dbReference type="NCBI Taxonomy" id="1859295"/>
    <lineage>
        <taxon>Bacteria</taxon>
        <taxon>Bacillati</taxon>
        <taxon>Actinomycetota</taxon>
        <taxon>Actinomycetes</taxon>
        <taxon>Micrococcales</taxon>
        <taxon>Dermatophilaceae</taxon>
        <taxon>Mobilicoccus</taxon>
    </lineage>
</organism>
<evidence type="ECO:0000256" key="2">
    <source>
        <dbReference type="ARBA" id="ARBA00023172"/>
    </source>
</evidence>
<dbReference type="SMART" id="SM00559">
    <property type="entry name" value="Ku78"/>
    <property type="match status" value="1"/>
</dbReference>
<gene>
    <name evidence="3 6" type="primary">ku</name>
    <name evidence="6" type="ORF">GCM10025883_04200</name>
</gene>
<dbReference type="EMBL" id="BSUO01000001">
    <property type="protein sequence ID" value="GMA38375.1"/>
    <property type="molecule type" value="Genomic_DNA"/>
</dbReference>
<dbReference type="PANTHER" id="PTHR41251:SF1">
    <property type="entry name" value="NON-HOMOLOGOUS END JOINING PROTEIN KU"/>
    <property type="match status" value="1"/>
</dbReference>
<comment type="caution">
    <text evidence="6">The sequence shown here is derived from an EMBL/GenBank/DDBJ whole genome shotgun (WGS) entry which is preliminary data.</text>
</comment>
<dbReference type="Pfam" id="PF02735">
    <property type="entry name" value="Ku"/>
    <property type="match status" value="1"/>
</dbReference>